<evidence type="ECO:0000313" key="2">
    <source>
        <dbReference type="EMBL" id="GEU59392.1"/>
    </source>
</evidence>
<protein>
    <submittedName>
        <fullName evidence="2">BAG family molecular chaperone regulator 7</fullName>
    </submittedName>
</protein>
<dbReference type="PANTHER" id="PTHR33322:SF3">
    <property type="entry name" value="BAG FAMILY MOLECULAR CHAPERONE REGULATOR 7"/>
    <property type="match status" value="1"/>
</dbReference>
<dbReference type="GO" id="GO:0006457">
    <property type="term" value="P:protein folding"/>
    <property type="evidence" value="ECO:0007669"/>
    <property type="project" value="TreeGrafter"/>
</dbReference>
<accession>A0A6L2LFP3</accession>
<organism evidence="2">
    <name type="scientific">Tanacetum cinerariifolium</name>
    <name type="common">Dalmatian daisy</name>
    <name type="synonym">Chrysanthemum cinerariifolium</name>
    <dbReference type="NCBI Taxonomy" id="118510"/>
    <lineage>
        <taxon>Eukaryota</taxon>
        <taxon>Viridiplantae</taxon>
        <taxon>Streptophyta</taxon>
        <taxon>Embryophyta</taxon>
        <taxon>Tracheophyta</taxon>
        <taxon>Spermatophyta</taxon>
        <taxon>Magnoliopsida</taxon>
        <taxon>eudicotyledons</taxon>
        <taxon>Gunneridae</taxon>
        <taxon>Pentapetalae</taxon>
        <taxon>asterids</taxon>
        <taxon>campanulids</taxon>
        <taxon>Asterales</taxon>
        <taxon>Asteraceae</taxon>
        <taxon>Asteroideae</taxon>
        <taxon>Anthemideae</taxon>
        <taxon>Anthemidinae</taxon>
        <taxon>Tanacetum</taxon>
    </lineage>
</organism>
<dbReference type="GO" id="GO:0009506">
    <property type="term" value="C:plasmodesma"/>
    <property type="evidence" value="ECO:0007669"/>
    <property type="project" value="TreeGrafter"/>
</dbReference>
<dbReference type="AlphaFoldDB" id="A0A6L2LFP3"/>
<name>A0A6L2LFP3_TANCI</name>
<dbReference type="EMBL" id="BKCJ010004165">
    <property type="protein sequence ID" value="GEU59392.1"/>
    <property type="molecule type" value="Genomic_DNA"/>
</dbReference>
<evidence type="ECO:0000256" key="1">
    <source>
        <dbReference type="ARBA" id="ARBA00023186"/>
    </source>
</evidence>
<sequence length="91" mass="9876">MFKVASYAKSDSVGADIMVRAAKRSMVDELEAMLDVVDPQPGGGGGRSLSMKRRTFDILDDVIRKELAAGVAQVLRMLGQENPEDTFEACL</sequence>
<reference evidence="2" key="1">
    <citation type="journal article" date="2019" name="Sci. Rep.">
        <title>Draft genome of Tanacetum cinerariifolium, the natural source of mosquito coil.</title>
        <authorList>
            <person name="Yamashiro T."/>
            <person name="Shiraishi A."/>
            <person name="Satake H."/>
            <person name="Nakayama K."/>
        </authorList>
    </citation>
    <scope>NUCLEOTIDE SEQUENCE</scope>
</reference>
<dbReference type="InterPro" id="IPR040400">
    <property type="entry name" value="BAG5/6/7/8"/>
</dbReference>
<comment type="caution">
    <text evidence="2">The sequence shown here is derived from an EMBL/GenBank/DDBJ whole genome shotgun (WGS) entry which is preliminary data.</text>
</comment>
<keyword evidence="1" id="KW-0143">Chaperone</keyword>
<dbReference type="PANTHER" id="PTHR33322">
    <property type="entry name" value="BAG DOMAIN CONTAINING PROTEIN, EXPRESSED"/>
    <property type="match status" value="1"/>
</dbReference>
<gene>
    <name evidence="2" type="ORF">Tci_031370</name>
</gene>
<proteinExistence type="predicted"/>